<protein>
    <submittedName>
        <fullName evidence="3">Beta-lactamase-like protein</fullName>
    </submittedName>
</protein>
<feature type="domain" description="Metallo-beta-lactamase" evidence="2">
    <location>
        <begin position="14"/>
        <end position="202"/>
    </location>
</feature>
<dbReference type="CDD" id="cd07724">
    <property type="entry name" value="POD-like_MBL-fold"/>
    <property type="match status" value="1"/>
</dbReference>
<dbReference type="KEGG" id="mfa:Mfla_2168"/>
<evidence type="ECO:0000256" key="1">
    <source>
        <dbReference type="ARBA" id="ARBA00022723"/>
    </source>
</evidence>
<evidence type="ECO:0000313" key="4">
    <source>
        <dbReference type="Proteomes" id="UP000002440"/>
    </source>
</evidence>
<dbReference type="OrthoDB" id="9784009at2"/>
<dbReference type="GO" id="GO:0050313">
    <property type="term" value="F:sulfur dioxygenase activity"/>
    <property type="evidence" value="ECO:0007669"/>
    <property type="project" value="InterPro"/>
</dbReference>
<reference evidence="3 4" key="1">
    <citation type="submission" date="2006-03" db="EMBL/GenBank/DDBJ databases">
        <title>Complete sequence of Methylobacillus flagellatus KT.</title>
        <authorList>
            <consortium name="US DOE Joint Genome Institute"/>
            <person name="Copeland A."/>
            <person name="Lucas S."/>
            <person name="Lapidus A."/>
            <person name="Barry K."/>
            <person name="Detter J.C."/>
            <person name="Glavina del Rio T."/>
            <person name="Hammon N."/>
            <person name="Israni S."/>
            <person name="Dalin E."/>
            <person name="Tice H."/>
            <person name="Pitluck S."/>
            <person name="Brettin T."/>
            <person name="Bruce D."/>
            <person name="Han C."/>
            <person name="Tapia R."/>
            <person name="Saunders E."/>
            <person name="Gilna P."/>
            <person name="Schmutz J."/>
            <person name="Larimer F."/>
            <person name="Land M."/>
            <person name="Kyrpides N."/>
            <person name="Anderson I."/>
            <person name="Richardson P."/>
        </authorList>
    </citation>
    <scope>NUCLEOTIDE SEQUENCE [LARGE SCALE GENOMIC DNA]</scope>
    <source>
        <strain evidence="4">KT / ATCC 51484 / DSM 6875</strain>
    </source>
</reference>
<dbReference type="GO" id="GO:0006749">
    <property type="term" value="P:glutathione metabolic process"/>
    <property type="evidence" value="ECO:0007669"/>
    <property type="project" value="InterPro"/>
</dbReference>
<dbReference type="InterPro" id="IPR051682">
    <property type="entry name" value="Mito_Persulfide_Diox"/>
</dbReference>
<dbReference type="STRING" id="265072.Mfla_2168"/>
<evidence type="ECO:0000313" key="3">
    <source>
        <dbReference type="EMBL" id="ABE50435.1"/>
    </source>
</evidence>
<dbReference type="GO" id="GO:0070813">
    <property type="term" value="P:hydrogen sulfide metabolic process"/>
    <property type="evidence" value="ECO:0007669"/>
    <property type="project" value="TreeGrafter"/>
</dbReference>
<dbReference type="HOGENOM" id="CLU_030571_6_1_4"/>
<proteinExistence type="predicted"/>
<dbReference type="InterPro" id="IPR044528">
    <property type="entry name" value="POD-like_MBL-fold"/>
</dbReference>
<keyword evidence="1" id="KW-0479">Metal-binding</keyword>
<dbReference type="PANTHER" id="PTHR43084:SF1">
    <property type="entry name" value="PERSULFIDE DIOXYGENASE ETHE1, MITOCHONDRIAL"/>
    <property type="match status" value="1"/>
</dbReference>
<dbReference type="EMBL" id="CP000284">
    <property type="protein sequence ID" value="ABE50435.1"/>
    <property type="molecule type" value="Genomic_DNA"/>
</dbReference>
<evidence type="ECO:0000259" key="2">
    <source>
        <dbReference type="SMART" id="SM00849"/>
    </source>
</evidence>
<dbReference type="InterPro" id="IPR036866">
    <property type="entry name" value="RibonucZ/Hydroxyglut_hydro"/>
</dbReference>
<dbReference type="InterPro" id="IPR001279">
    <property type="entry name" value="Metallo-B-lactamas"/>
</dbReference>
<dbReference type="Proteomes" id="UP000002440">
    <property type="component" value="Chromosome"/>
</dbReference>
<name>Q1GZA2_METFK</name>
<accession>Q1GZA2</accession>
<dbReference type="PANTHER" id="PTHR43084">
    <property type="entry name" value="PERSULFIDE DIOXYGENASE ETHE1"/>
    <property type="match status" value="1"/>
</dbReference>
<sequence>MNGQVKAFYDQATSTVSYVVFDEPGGYCAVIDPVLDFDPRSARTSTTSADRIAAFVKEMDLTTVWLLETHVHADHISAAPYLKKRLGGSIAIGSEVQSVLGKFNLIYNTVDTEFAGFDQLFDNGQMFFIGKLKVIAHHVPGHTPADTAYEVDHVGIFVGDTIFMPDVGTARCDFPGGDPRRLYRSIKTLLNYPPDTILYTCHDYPVDGREARWSSTIAEQRSSNIHIHDGVDEAEFCRMRNLRDATLALPALMLAAVQVNLRAGQFPEAEDNGVQYLRIPLNLL</sequence>
<dbReference type="eggNOG" id="COG0491">
    <property type="taxonomic scope" value="Bacteria"/>
</dbReference>
<keyword evidence="4" id="KW-1185">Reference proteome</keyword>
<dbReference type="SMART" id="SM00849">
    <property type="entry name" value="Lactamase_B"/>
    <property type="match status" value="1"/>
</dbReference>
<organism evidence="3 4">
    <name type="scientific">Methylobacillus flagellatus (strain ATCC 51484 / DSM 6875 / VKM B-1610 / KT)</name>
    <dbReference type="NCBI Taxonomy" id="265072"/>
    <lineage>
        <taxon>Bacteria</taxon>
        <taxon>Pseudomonadati</taxon>
        <taxon>Pseudomonadota</taxon>
        <taxon>Betaproteobacteria</taxon>
        <taxon>Nitrosomonadales</taxon>
        <taxon>Methylophilaceae</taxon>
        <taxon>Methylobacillus</taxon>
    </lineage>
</organism>
<dbReference type="GO" id="GO:0046872">
    <property type="term" value="F:metal ion binding"/>
    <property type="evidence" value="ECO:0007669"/>
    <property type="project" value="UniProtKB-KW"/>
</dbReference>
<dbReference type="AlphaFoldDB" id="Q1GZA2"/>
<gene>
    <name evidence="3" type="ordered locus">Mfla_2168</name>
</gene>
<dbReference type="Gene3D" id="3.60.15.10">
    <property type="entry name" value="Ribonuclease Z/Hydroxyacylglutathione hydrolase-like"/>
    <property type="match status" value="1"/>
</dbReference>
<dbReference type="SUPFAM" id="SSF56281">
    <property type="entry name" value="Metallo-hydrolase/oxidoreductase"/>
    <property type="match status" value="1"/>
</dbReference>
<dbReference type="Pfam" id="PF00753">
    <property type="entry name" value="Lactamase_B"/>
    <property type="match status" value="1"/>
</dbReference>
<dbReference type="RefSeq" id="WP_011480389.1">
    <property type="nucleotide sequence ID" value="NC_007947.1"/>
</dbReference>